<proteinExistence type="inferred from homology"/>
<evidence type="ECO:0000256" key="3">
    <source>
        <dbReference type="ARBA" id="ARBA00022729"/>
    </source>
</evidence>
<dbReference type="GO" id="GO:0043190">
    <property type="term" value="C:ATP-binding cassette (ABC) transporter complex"/>
    <property type="evidence" value="ECO:0007669"/>
    <property type="project" value="InterPro"/>
</dbReference>
<organism evidence="6">
    <name type="scientific">marine metagenome</name>
    <dbReference type="NCBI Taxonomy" id="408172"/>
    <lineage>
        <taxon>unclassified sequences</taxon>
        <taxon>metagenomes</taxon>
        <taxon>ecological metagenomes</taxon>
    </lineage>
</organism>
<dbReference type="Pfam" id="PF00496">
    <property type="entry name" value="SBP_bac_5"/>
    <property type="match status" value="1"/>
</dbReference>
<dbReference type="InterPro" id="IPR000914">
    <property type="entry name" value="SBP_5_dom"/>
</dbReference>
<dbReference type="InterPro" id="IPR039424">
    <property type="entry name" value="SBP_5"/>
</dbReference>
<dbReference type="SUPFAM" id="SSF53850">
    <property type="entry name" value="Periplasmic binding protein-like II"/>
    <property type="match status" value="1"/>
</dbReference>
<evidence type="ECO:0000256" key="4">
    <source>
        <dbReference type="SAM" id="MobiDB-lite"/>
    </source>
</evidence>
<name>A0A381UYB3_9ZZZZ</name>
<gene>
    <name evidence="6" type="ORF">METZ01_LOCUS85452</name>
</gene>
<dbReference type="PANTHER" id="PTHR30290:SF9">
    <property type="entry name" value="OLIGOPEPTIDE-BINDING PROTEIN APPA"/>
    <property type="match status" value="1"/>
</dbReference>
<dbReference type="AlphaFoldDB" id="A0A381UYB3"/>
<dbReference type="PANTHER" id="PTHR30290">
    <property type="entry name" value="PERIPLASMIC BINDING COMPONENT OF ABC TRANSPORTER"/>
    <property type="match status" value="1"/>
</dbReference>
<comment type="similarity">
    <text evidence="1">Belongs to the bacterial solute-binding protein 5 family.</text>
</comment>
<protein>
    <recommendedName>
        <fullName evidence="5">Solute-binding protein family 5 domain-containing protein</fullName>
    </recommendedName>
</protein>
<dbReference type="GO" id="GO:0015833">
    <property type="term" value="P:peptide transport"/>
    <property type="evidence" value="ECO:0007669"/>
    <property type="project" value="TreeGrafter"/>
</dbReference>
<dbReference type="EMBL" id="UINC01007308">
    <property type="protein sequence ID" value="SVA32598.1"/>
    <property type="molecule type" value="Genomic_DNA"/>
</dbReference>
<accession>A0A381UYB3</accession>
<evidence type="ECO:0000313" key="6">
    <source>
        <dbReference type="EMBL" id="SVA32598.1"/>
    </source>
</evidence>
<dbReference type="Gene3D" id="3.40.190.10">
    <property type="entry name" value="Periplasmic binding protein-like II"/>
    <property type="match status" value="1"/>
</dbReference>
<feature type="domain" description="Solute-binding protein family 5" evidence="5">
    <location>
        <begin position="54"/>
        <end position="382"/>
    </location>
</feature>
<keyword evidence="3" id="KW-0732">Signal</keyword>
<dbReference type="GO" id="GO:1904680">
    <property type="term" value="F:peptide transmembrane transporter activity"/>
    <property type="evidence" value="ECO:0007669"/>
    <property type="project" value="TreeGrafter"/>
</dbReference>
<dbReference type="InterPro" id="IPR030678">
    <property type="entry name" value="Peptide/Ni-bd"/>
</dbReference>
<evidence type="ECO:0000256" key="1">
    <source>
        <dbReference type="ARBA" id="ARBA00005695"/>
    </source>
</evidence>
<dbReference type="CDD" id="cd08503">
    <property type="entry name" value="PBP2_NikA_DppA_OppA_like_17"/>
    <property type="match status" value="1"/>
</dbReference>
<dbReference type="GO" id="GO:0042597">
    <property type="term" value="C:periplasmic space"/>
    <property type="evidence" value="ECO:0007669"/>
    <property type="project" value="UniProtKB-ARBA"/>
</dbReference>
<feature type="region of interest" description="Disordered" evidence="4">
    <location>
        <begin position="1"/>
        <end position="25"/>
    </location>
</feature>
<evidence type="ECO:0000256" key="2">
    <source>
        <dbReference type="ARBA" id="ARBA00022448"/>
    </source>
</evidence>
<keyword evidence="2" id="KW-0813">Transport</keyword>
<sequence length="482" mass="53892">MAKTPRKGGSVRMASNLHGPDDQMDPIVMTSNIDYTRAHTAYNGLVQMRENMQLKPELAEEFTPNSDATVWTFKLQKGVKFHDGSNFSADDVIWSMNRHLGEKTPSVIKGFFSQVKEWKKIDSHTVKAILNSPDSDLPAKLSEKQAKIVKQGTTDFKKGNGTGPYRVTTFEPGIKSLHVRNEDYWRETANFDAIEITAITDPQARVNALIAGDMHLISDVDAKMIKLIESSNGVHINSTKSGRYGGICCLKNTAPGKNDDLVKGFQYIQDRERIVRSILKGKGEVGNDHPISTAYGADHCYELPVRQYDPDKAKWHLNRSGYSSAELYVAEVATGIGDSCLLMQNNLSKIGFDLKIKKVPTDGYWGAVWMKEPLNVVSWNMRPTANSMLDIQFGPGRAWNDTFWNNERMGQLLKMNLAETDPKMRHEMFCEMQALINMFSGMVVAYHTNVNDGVSDKIQGIPVNPLGSIGGCTWPEFAWMEA</sequence>
<dbReference type="PIRSF" id="PIRSF002741">
    <property type="entry name" value="MppA"/>
    <property type="match status" value="1"/>
</dbReference>
<dbReference type="Gene3D" id="3.10.105.10">
    <property type="entry name" value="Dipeptide-binding Protein, Domain 3"/>
    <property type="match status" value="1"/>
</dbReference>
<evidence type="ECO:0000259" key="5">
    <source>
        <dbReference type="Pfam" id="PF00496"/>
    </source>
</evidence>
<reference evidence="6" key="1">
    <citation type="submission" date="2018-05" db="EMBL/GenBank/DDBJ databases">
        <authorList>
            <person name="Lanie J.A."/>
            <person name="Ng W.-L."/>
            <person name="Kazmierczak K.M."/>
            <person name="Andrzejewski T.M."/>
            <person name="Davidsen T.M."/>
            <person name="Wayne K.J."/>
            <person name="Tettelin H."/>
            <person name="Glass J.I."/>
            <person name="Rusch D."/>
            <person name="Podicherti R."/>
            <person name="Tsui H.-C.T."/>
            <person name="Winkler M.E."/>
        </authorList>
    </citation>
    <scope>NUCLEOTIDE SEQUENCE</scope>
</reference>